<sequence>MKLSISTSTKTTGGGRFLTELGLCGDDGNPSSVNTLECKAVLDEADKHFESWTYWDGYFIDDAGNPNQNQVQSFIRPYPQSTNGRFLKQHFNHKTGEYSFSFITNQTRNQYSEKQNLIAEIYIPLSVHYPNGYSINLNPNNLTTEMKGNTLSIYLPTDLRNEHVLVEMKMVRK</sequence>
<dbReference type="GO" id="GO:0004553">
    <property type="term" value="F:hydrolase activity, hydrolyzing O-glycosyl compounds"/>
    <property type="evidence" value="ECO:0007669"/>
    <property type="project" value="UniProtKB-ARBA"/>
</dbReference>
<proteinExistence type="inferred from homology"/>
<dbReference type="Gene3D" id="3.20.20.80">
    <property type="entry name" value="Glycosidases"/>
    <property type="match status" value="1"/>
</dbReference>
<dbReference type="InterPro" id="IPR013780">
    <property type="entry name" value="Glyco_hydro_b"/>
</dbReference>
<reference evidence="6" key="2">
    <citation type="submission" date="2019-11" db="UniProtKB">
        <authorList>
            <consortium name="WormBaseParasite"/>
        </authorList>
    </citation>
    <scope>IDENTIFICATION</scope>
    <source>
        <strain evidence="6">Puerto Rican</strain>
    </source>
</reference>
<comment type="similarity">
    <text evidence="1">Belongs to the glycosyl hydrolase 5 (cellulase A) family.</text>
</comment>
<accession>A0A5K4F796</accession>
<evidence type="ECO:0000256" key="1">
    <source>
        <dbReference type="ARBA" id="ARBA00005641"/>
    </source>
</evidence>
<keyword evidence="5" id="KW-1185">Reference proteome</keyword>
<dbReference type="Proteomes" id="UP000008854">
    <property type="component" value="Unassembled WGS sequence"/>
</dbReference>
<dbReference type="InterPro" id="IPR052066">
    <property type="entry name" value="Glycosphingolipid_Hydrolases"/>
</dbReference>
<evidence type="ECO:0000259" key="4">
    <source>
        <dbReference type="Pfam" id="PF18564"/>
    </source>
</evidence>
<dbReference type="PANTHER" id="PTHR31308:SF5">
    <property type="entry name" value="ERGOSTERYL-BETA-GLUCOSIDASE"/>
    <property type="match status" value="1"/>
</dbReference>
<evidence type="ECO:0000256" key="3">
    <source>
        <dbReference type="ARBA" id="ARBA00023295"/>
    </source>
</evidence>
<dbReference type="InParanoid" id="A0A5K4F796"/>
<dbReference type="AlphaFoldDB" id="A0A5K4F796"/>
<name>A0A5K4F796_SCHMA</name>
<organism evidence="5 6">
    <name type="scientific">Schistosoma mansoni</name>
    <name type="common">Blood fluke</name>
    <dbReference type="NCBI Taxonomy" id="6183"/>
    <lineage>
        <taxon>Eukaryota</taxon>
        <taxon>Metazoa</taxon>
        <taxon>Spiralia</taxon>
        <taxon>Lophotrochozoa</taxon>
        <taxon>Platyhelminthes</taxon>
        <taxon>Trematoda</taxon>
        <taxon>Digenea</taxon>
        <taxon>Strigeidida</taxon>
        <taxon>Schistosomatoidea</taxon>
        <taxon>Schistosomatidae</taxon>
        <taxon>Schistosoma</taxon>
    </lineage>
</organism>
<dbReference type="GO" id="GO:1901135">
    <property type="term" value="P:carbohydrate derivative metabolic process"/>
    <property type="evidence" value="ECO:0007669"/>
    <property type="project" value="UniProtKB-ARBA"/>
</dbReference>
<keyword evidence="2" id="KW-0378">Hydrolase</keyword>
<evidence type="ECO:0000256" key="2">
    <source>
        <dbReference type="ARBA" id="ARBA00022801"/>
    </source>
</evidence>
<feature type="domain" description="Glycoside hydrolase family 5 C-terminal" evidence="4">
    <location>
        <begin position="76"/>
        <end position="155"/>
    </location>
</feature>
<protein>
    <submittedName>
        <fullName evidence="6">Glyco_hydro_5_C domain-containing protein</fullName>
    </submittedName>
</protein>
<dbReference type="Gene3D" id="2.60.40.1180">
    <property type="entry name" value="Golgi alpha-mannosidase II"/>
    <property type="match status" value="1"/>
</dbReference>
<dbReference type="Pfam" id="PF18564">
    <property type="entry name" value="Glyco_hydro_5_C"/>
    <property type="match status" value="1"/>
</dbReference>
<evidence type="ECO:0000313" key="5">
    <source>
        <dbReference type="Proteomes" id="UP000008854"/>
    </source>
</evidence>
<evidence type="ECO:0000313" key="6">
    <source>
        <dbReference type="WBParaSite" id="Smp_329030.1"/>
    </source>
</evidence>
<reference evidence="5" key="1">
    <citation type="journal article" date="2012" name="PLoS Negl. Trop. Dis.">
        <title>A systematically improved high quality genome and transcriptome of the human blood fluke Schistosoma mansoni.</title>
        <authorList>
            <person name="Protasio A.V."/>
            <person name="Tsai I.J."/>
            <person name="Babbage A."/>
            <person name="Nichol S."/>
            <person name="Hunt M."/>
            <person name="Aslett M.A."/>
            <person name="De Silva N."/>
            <person name="Velarde G.S."/>
            <person name="Anderson T.J."/>
            <person name="Clark R.C."/>
            <person name="Davidson C."/>
            <person name="Dillon G.P."/>
            <person name="Holroyd N.E."/>
            <person name="LoVerde P.T."/>
            <person name="Lloyd C."/>
            <person name="McQuillan J."/>
            <person name="Oliveira G."/>
            <person name="Otto T.D."/>
            <person name="Parker-Manuel S.J."/>
            <person name="Quail M.A."/>
            <person name="Wilson R.A."/>
            <person name="Zerlotini A."/>
            <person name="Dunne D.W."/>
            <person name="Berriman M."/>
        </authorList>
    </citation>
    <scope>NUCLEOTIDE SEQUENCE [LARGE SCALE GENOMIC DNA]</scope>
    <source>
        <strain evidence="5">Puerto Rican</strain>
    </source>
</reference>
<dbReference type="WBParaSite" id="Smp_329030.1">
    <property type="protein sequence ID" value="Smp_329030.1"/>
    <property type="gene ID" value="Smp_329030"/>
</dbReference>
<dbReference type="InterPro" id="IPR041036">
    <property type="entry name" value="GH5_C"/>
</dbReference>
<keyword evidence="3" id="KW-0326">Glycosidase</keyword>
<dbReference type="PANTHER" id="PTHR31308">
    <property type="match status" value="1"/>
</dbReference>